<dbReference type="InterPro" id="IPR045062">
    <property type="entry name" value="Cyt_c_biogenesis_CcsA/CcmC"/>
</dbReference>
<feature type="domain" description="Cytochrome c assembly protein" evidence="8">
    <location>
        <begin position="269"/>
        <end position="466"/>
    </location>
</feature>
<feature type="signal peptide" evidence="7">
    <location>
        <begin position="1"/>
        <end position="17"/>
    </location>
</feature>
<feature type="transmembrane region" description="Helical" evidence="6">
    <location>
        <begin position="419"/>
        <end position="438"/>
    </location>
</feature>
<keyword evidence="2 6" id="KW-0812">Transmembrane</keyword>
<feature type="transmembrane region" description="Helical" evidence="6">
    <location>
        <begin position="379"/>
        <end position="399"/>
    </location>
</feature>
<keyword evidence="10" id="KW-1185">Reference proteome</keyword>
<evidence type="ECO:0000256" key="1">
    <source>
        <dbReference type="ARBA" id="ARBA00004141"/>
    </source>
</evidence>
<feature type="transmembrane region" description="Helical" evidence="6">
    <location>
        <begin position="217"/>
        <end position="235"/>
    </location>
</feature>
<evidence type="ECO:0000256" key="2">
    <source>
        <dbReference type="ARBA" id="ARBA00022692"/>
    </source>
</evidence>
<evidence type="ECO:0000256" key="7">
    <source>
        <dbReference type="SAM" id="SignalP"/>
    </source>
</evidence>
<feature type="transmembrane region" description="Helical" evidence="6">
    <location>
        <begin position="297"/>
        <end position="315"/>
    </location>
</feature>
<evidence type="ECO:0000313" key="9">
    <source>
        <dbReference type="EMBL" id="WPU63389.1"/>
    </source>
</evidence>
<evidence type="ECO:0000256" key="4">
    <source>
        <dbReference type="ARBA" id="ARBA00022989"/>
    </source>
</evidence>
<gene>
    <name evidence="9" type="primary">ccsA</name>
    <name evidence="9" type="ORF">SOO65_11895</name>
</gene>
<dbReference type="GO" id="GO:0020037">
    <property type="term" value="F:heme binding"/>
    <property type="evidence" value="ECO:0007669"/>
    <property type="project" value="InterPro"/>
</dbReference>
<dbReference type="KEGG" id="psti:SOO65_11895"/>
<proteinExistence type="predicted"/>
<sequence>MLKFIVIFLISISSAFAQMNVCNSDLDTFPVQAGGREKPLYVLALDTVKFMTGESKIQDMDATTAFCKLSLKAFGMPLEIPVNIKVDHVDVRKLLGMKEDQTTIPVSELEGKVGIMETELAQLKENNSYKKELSKVNSRLGTYAAIVNGRAWTIPVKEADKIKFLSIGEFMTQERVEGAAGRGSNPVSFLLGQAKSDYLGVKGDHYMLELKYFKWNLFVWALISSLLAIIAFVVTKNKIPGTIFTVITIALQIASMTLRVLISGRAPITNMYETVMFSGFGALVISCIIFAFRKEIVFILAGLGCNILGLFMMKFAHGMLDEGISPLVPVLRDNFWLSTHVSTVILSYAALALSWLIANSLLLRSRFSTVTSAEYRYQVDLIYTCIKVGVVMLAAGVILGGVWADYSWGRFWGWDPKETWSLIVLLVYMAILHGKYTSWIPPHRFVALVAGAFMSVMMAWFGVNYILASGLHSYGFSEGGAIFLGTFFLVQIVILVIGTVKMKKTA</sequence>
<feature type="transmembrane region" description="Helical" evidence="6">
    <location>
        <begin position="480"/>
        <end position="500"/>
    </location>
</feature>
<organism evidence="9 10">
    <name type="scientific">Peredibacter starrii</name>
    <dbReference type="NCBI Taxonomy" id="28202"/>
    <lineage>
        <taxon>Bacteria</taxon>
        <taxon>Pseudomonadati</taxon>
        <taxon>Bdellovibrionota</taxon>
        <taxon>Bacteriovoracia</taxon>
        <taxon>Bacteriovoracales</taxon>
        <taxon>Bacteriovoracaceae</taxon>
        <taxon>Peredibacter</taxon>
    </lineage>
</organism>
<dbReference type="RefSeq" id="WP_321390007.1">
    <property type="nucleotide sequence ID" value="NZ_CP139487.1"/>
</dbReference>
<evidence type="ECO:0000256" key="6">
    <source>
        <dbReference type="SAM" id="Phobius"/>
    </source>
</evidence>
<dbReference type="PANTHER" id="PTHR30071:SF1">
    <property type="entry name" value="CYTOCHROME B_B6 PROTEIN-RELATED"/>
    <property type="match status" value="1"/>
</dbReference>
<reference evidence="9 10" key="1">
    <citation type="submission" date="2023-11" db="EMBL/GenBank/DDBJ databases">
        <title>Peredibacter starrii A3.12.</title>
        <authorList>
            <person name="Mitchell R.J."/>
        </authorList>
    </citation>
    <scope>NUCLEOTIDE SEQUENCE [LARGE SCALE GENOMIC DNA]</scope>
    <source>
        <strain evidence="9 10">A3.12</strain>
    </source>
</reference>
<keyword evidence="4 6" id="KW-1133">Transmembrane helix</keyword>
<dbReference type="InterPro" id="IPR002541">
    <property type="entry name" value="Cyt_c_assembly"/>
</dbReference>
<name>A0AAX4HJI1_9BACT</name>
<keyword evidence="5 6" id="KW-0472">Membrane</keyword>
<dbReference type="Proteomes" id="UP001324634">
    <property type="component" value="Chromosome"/>
</dbReference>
<dbReference type="GO" id="GO:0017004">
    <property type="term" value="P:cytochrome complex assembly"/>
    <property type="evidence" value="ECO:0007669"/>
    <property type="project" value="UniProtKB-KW"/>
</dbReference>
<dbReference type="EMBL" id="CP139487">
    <property type="protein sequence ID" value="WPU63389.1"/>
    <property type="molecule type" value="Genomic_DNA"/>
</dbReference>
<comment type="subcellular location">
    <subcellularLocation>
        <location evidence="1">Membrane</location>
        <topology evidence="1">Multi-pass membrane protein</topology>
    </subcellularLocation>
</comment>
<evidence type="ECO:0000256" key="5">
    <source>
        <dbReference type="ARBA" id="ARBA00023136"/>
    </source>
</evidence>
<dbReference type="PANTHER" id="PTHR30071">
    <property type="entry name" value="HEME EXPORTER PROTEIN C"/>
    <property type="match status" value="1"/>
</dbReference>
<feature type="transmembrane region" description="Helical" evidence="6">
    <location>
        <begin position="274"/>
        <end position="292"/>
    </location>
</feature>
<keyword evidence="3" id="KW-0201">Cytochrome c-type biogenesis</keyword>
<keyword evidence="7" id="KW-0732">Signal</keyword>
<feature type="chain" id="PRO_5043993816" evidence="7">
    <location>
        <begin position="18"/>
        <end position="506"/>
    </location>
</feature>
<evidence type="ECO:0000256" key="3">
    <source>
        <dbReference type="ARBA" id="ARBA00022748"/>
    </source>
</evidence>
<feature type="transmembrane region" description="Helical" evidence="6">
    <location>
        <begin position="445"/>
        <end position="468"/>
    </location>
</feature>
<evidence type="ECO:0000313" key="10">
    <source>
        <dbReference type="Proteomes" id="UP001324634"/>
    </source>
</evidence>
<feature type="transmembrane region" description="Helical" evidence="6">
    <location>
        <begin position="335"/>
        <end position="358"/>
    </location>
</feature>
<dbReference type="GO" id="GO:0005886">
    <property type="term" value="C:plasma membrane"/>
    <property type="evidence" value="ECO:0007669"/>
    <property type="project" value="TreeGrafter"/>
</dbReference>
<accession>A0AAX4HJI1</accession>
<evidence type="ECO:0000259" key="8">
    <source>
        <dbReference type="Pfam" id="PF01578"/>
    </source>
</evidence>
<dbReference type="Pfam" id="PF01578">
    <property type="entry name" value="Cytochrom_C_asm"/>
    <property type="match status" value="1"/>
</dbReference>
<feature type="transmembrane region" description="Helical" evidence="6">
    <location>
        <begin position="242"/>
        <end position="262"/>
    </location>
</feature>
<dbReference type="AlphaFoldDB" id="A0AAX4HJI1"/>
<protein>
    <submittedName>
        <fullName evidence="9">Cytochrome c biogenesis protein CcsA</fullName>
    </submittedName>
</protein>